<dbReference type="PRINTS" id="PR01438">
    <property type="entry name" value="UNVRSLSTRESS"/>
</dbReference>
<dbReference type="InterPro" id="IPR014729">
    <property type="entry name" value="Rossmann-like_a/b/a_fold"/>
</dbReference>
<comment type="similarity">
    <text evidence="1">Belongs to the universal stress protein A family.</text>
</comment>
<reference evidence="4 5" key="1">
    <citation type="submission" date="2020-08" db="EMBL/GenBank/DDBJ databases">
        <title>The Agave Microbiome: Exploring the role of microbial communities in plant adaptations to desert environments.</title>
        <authorList>
            <person name="Partida-Martinez L.P."/>
        </authorList>
    </citation>
    <scope>NUCLEOTIDE SEQUENCE [LARGE SCALE GENOMIC DNA]</scope>
    <source>
        <strain evidence="4 5">AS2.23</strain>
    </source>
</reference>
<dbReference type="InterPro" id="IPR006016">
    <property type="entry name" value="UspA"/>
</dbReference>
<protein>
    <submittedName>
        <fullName evidence="4">Nucleotide-binding universal stress UspA family protein</fullName>
    </submittedName>
</protein>
<evidence type="ECO:0000256" key="2">
    <source>
        <dbReference type="SAM" id="MobiDB-lite"/>
    </source>
</evidence>
<reference evidence="4 5" key="2">
    <citation type="submission" date="2020-08" db="EMBL/GenBank/DDBJ databases">
        <authorList>
            <person name="Partida-Martinez L."/>
            <person name="Huntemann M."/>
            <person name="Clum A."/>
            <person name="Wang J."/>
            <person name="Palaniappan K."/>
            <person name="Ritter S."/>
            <person name="Chen I.-M."/>
            <person name="Stamatis D."/>
            <person name="Reddy T."/>
            <person name="O'Malley R."/>
            <person name="Daum C."/>
            <person name="Shapiro N."/>
            <person name="Ivanova N."/>
            <person name="Kyrpides N."/>
            <person name="Woyke T."/>
        </authorList>
    </citation>
    <scope>NUCLEOTIDE SEQUENCE [LARGE SCALE GENOMIC DNA]</scope>
    <source>
        <strain evidence="4 5">AS2.23</strain>
    </source>
</reference>
<accession>A0A7W4TK32</accession>
<gene>
    <name evidence="4" type="ORF">FHR75_001157</name>
</gene>
<comment type="caution">
    <text evidence="4">The sequence shown here is derived from an EMBL/GenBank/DDBJ whole genome shotgun (WGS) entry which is preliminary data.</text>
</comment>
<dbReference type="Proteomes" id="UP000533269">
    <property type="component" value="Unassembled WGS sequence"/>
</dbReference>
<dbReference type="Pfam" id="PF00582">
    <property type="entry name" value="Usp"/>
    <property type="match status" value="2"/>
</dbReference>
<evidence type="ECO:0000256" key="1">
    <source>
        <dbReference type="ARBA" id="ARBA00008791"/>
    </source>
</evidence>
<dbReference type="EMBL" id="JACHVY010000001">
    <property type="protein sequence ID" value="MBB2900369.1"/>
    <property type="molecule type" value="Genomic_DNA"/>
</dbReference>
<proteinExistence type="inferred from homology"/>
<feature type="region of interest" description="Disordered" evidence="2">
    <location>
        <begin position="309"/>
        <end position="331"/>
    </location>
</feature>
<sequence>MVTVVHGRVVVGIDTLADSRAALEWAARTAAGRGADLELVRGVQLVPAPDPWSAGYAPQLLEHLEEAAWGELAAAREAVAHGGPGGGLGDVRATLVHDHPRTALLDAARSADLLVTGARRRSRLRAGLLGGFQLGSTSLFVASHATCPVVVVRGPAAEGARDLVVGFDGSLAATAAARWAVAHAARTGDRVRVLTVWRSAAHLALGLDPAEVHRTRAADETAVHARLEDLLRWLGEEEPHVEVSGTVVEDDHPEDVLLEAAAACALLVVGSRGHSALTSALIGSTSHAVLHHASTPVVVVPDAEQVAHRRRQAEHARTGAPARPARRPARH</sequence>
<dbReference type="Gene3D" id="3.40.50.620">
    <property type="entry name" value="HUPs"/>
    <property type="match status" value="2"/>
</dbReference>
<organism evidence="4 5">
    <name type="scientific">Kineococcus radiotolerans</name>
    <dbReference type="NCBI Taxonomy" id="131568"/>
    <lineage>
        <taxon>Bacteria</taxon>
        <taxon>Bacillati</taxon>
        <taxon>Actinomycetota</taxon>
        <taxon>Actinomycetes</taxon>
        <taxon>Kineosporiales</taxon>
        <taxon>Kineosporiaceae</taxon>
        <taxon>Kineococcus</taxon>
    </lineage>
</organism>
<dbReference type="InterPro" id="IPR006015">
    <property type="entry name" value="Universal_stress_UspA"/>
</dbReference>
<dbReference type="SUPFAM" id="SSF52402">
    <property type="entry name" value="Adenine nucleotide alpha hydrolases-like"/>
    <property type="match status" value="2"/>
</dbReference>
<evidence type="ECO:0000313" key="5">
    <source>
        <dbReference type="Proteomes" id="UP000533269"/>
    </source>
</evidence>
<name>A0A7W4TK32_KINRA</name>
<evidence type="ECO:0000259" key="3">
    <source>
        <dbReference type="Pfam" id="PF00582"/>
    </source>
</evidence>
<dbReference type="RefSeq" id="WP_183390652.1">
    <property type="nucleotide sequence ID" value="NZ_JACHVY010000001.1"/>
</dbReference>
<dbReference type="AlphaFoldDB" id="A0A7W4TK32"/>
<dbReference type="PANTHER" id="PTHR46268">
    <property type="entry name" value="STRESS RESPONSE PROTEIN NHAX"/>
    <property type="match status" value="1"/>
</dbReference>
<dbReference type="PANTHER" id="PTHR46268:SF6">
    <property type="entry name" value="UNIVERSAL STRESS PROTEIN UP12"/>
    <property type="match status" value="1"/>
</dbReference>
<feature type="domain" description="UspA" evidence="3">
    <location>
        <begin position="8"/>
        <end position="153"/>
    </location>
</feature>
<feature type="domain" description="UspA" evidence="3">
    <location>
        <begin position="161"/>
        <end position="301"/>
    </location>
</feature>
<evidence type="ECO:0000313" key="4">
    <source>
        <dbReference type="EMBL" id="MBB2900369.1"/>
    </source>
</evidence>